<evidence type="ECO:0000313" key="1">
    <source>
        <dbReference type="EMBL" id="RNA20092.1"/>
    </source>
</evidence>
<dbReference type="EMBL" id="REGN01003923">
    <property type="protein sequence ID" value="RNA20092.1"/>
    <property type="molecule type" value="Genomic_DNA"/>
</dbReference>
<accession>A0A3M7R903</accession>
<keyword evidence="2" id="KW-1185">Reference proteome</keyword>
<gene>
    <name evidence="1" type="ORF">BpHYR1_014901</name>
</gene>
<proteinExistence type="predicted"/>
<name>A0A3M7R903_BRAPC</name>
<dbReference type="AlphaFoldDB" id="A0A3M7R903"/>
<evidence type="ECO:0000313" key="2">
    <source>
        <dbReference type="Proteomes" id="UP000276133"/>
    </source>
</evidence>
<dbReference type="Proteomes" id="UP000276133">
    <property type="component" value="Unassembled WGS sequence"/>
</dbReference>
<organism evidence="1 2">
    <name type="scientific">Brachionus plicatilis</name>
    <name type="common">Marine rotifer</name>
    <name type="synonym">Brachionus muelleri</name>
    <dbReference type="NCBI Taxonomy" id="10195"/>
    <lineage>
        <taxon>Eukaryota</taxon>
        <taxon>Metazoa</taxon>
        <taxon>Spiralia</taxon>
        <taxon>Gnathifera</taxon>
        <taxon>Rotifera</taxon>
        <taxon>Eurotatoria</taxon>
        <taxon>Monogononta</taxon>
        <taxon>Pseudotrocha</taxon>
        <taxon>Ploima</taxon>
        <taxon>Brachionidae</taxon>
        <taxon>Brachionus</taxon>
    </lineage>
</organism>
<comment type="caution">
    <text evidence="1">The sequence shown here is derived from an EMBL/GenBank/DDBJ whole genome shotgun (WGS) entry which is preliminary data.</text>
</comment>
<sequence>MPSKFTRLYLDIRVLGLGPYVYYCPSIIDTFINGRAWDQMAQGFYSKSLFKNQIMNLITRTAKINSIELRKIDGNI</sequence>
<reference evidence="1 2" key="1">
    <citation type="journal article" date="2018" name="Sci. Rep.">
        <title>Genomic signatures of local adaptation to the degree of environmental predictability in rotifers.</title>
        <authorList>
            <person name="Franch-Gras L."/>
            <person name="Hahn C."/>
            <person name="Garcia-Roger E.M."/>
            <person name="Carmona M.J."/>
            <person name="Serra M."/>
            <person name="Gomez A."/>
        </authorList>
    </citation>
    <scope>NUCLEOTIDE SEQUENCE [LARGE SCALE GENOMIC DNA]</scope>
    <source>
        <strain evidence="1">HYR1</strain>
    </source>
</reference>
<protein>
    <submittedName>
        <fullName evidence="1">Uncharacterized protein</fullName>
    </submittedName>
</protein>